<dbReference type="SUPFAM" id="SSF46785">
    <property type="entry name" value="Winged helix' DNA-binding domain"/>
    <property type="match status" value="1"/>
</dbReference>
<sequence>METEGQQPTTGTRGRSAVQVYETLRAEILALTLRPGDVLDEVSLARRFNLSRSPIREALSKLQSERLVTMQTNRSPIVTPINLIDFPKFIEALDLSQRFNTRLAARNRTDADLFRIRQISKEFDESVKRFDPLELSEGNARLHVAISEAGGNPYTTRQYTELLNEGRRFLHIHFEALAREESRPPWRDQHEEMIQAIADRDLDLADRLAHEHTMNFQERFLRALHKKADFDFRIEPAKKTGSTTK</sequence>
<keyword evidence="1" id="KW-0805">Transcription regulation</keyword>
<dbReference type="InterPro" id="IPR000524">
    <property type="entry name" value="Tscrpt_reg_HTH_GntR"/>
</dbReference>
<keyword evidence="3" id="KW-0804">Transcription</keyword>
<dbReference type="EMBL" id="CP022418">
    <property type="protein sequence ID" value="ASM75013.1"/>
    <property type="molecule type" value="Genomic_DNA"/>
</dbReference>
<evidence type="ECO:0000256" key="2">
    <source>
        <dbReference type="ARBA" id="ARBA00023125"/>
    </source>
</evidence>
<dbReference type="InterPro" id="IPR011711">
    <property type="entry name" value="GntR_C"/>
</dbReference>
<dbReference type="SMART" id="SM00345">
    <property type="entry name" value="HTH_GNTR"/>
    <property type="match status" value="1"/>
</dbReference>
<dbReference type="SUPFAM" id="SSF48008">
    <property type="entry name" value="GntR ligand-binding domain-like"/>
    <property type="match status" value="1"/>
</dbReference>
<evidence type="ECO:0000256" key="1">
    <source>
        <dbReference type="ARBA" id="ARBA00023015"/>
    </source>
</evidence>
<name>A0A221K806_9RHOB</name>
<dbReference type="InterPro" id="IPR008920">
    <property type="entry name" value="TF_FadR/GntR_C"/>
</dbReference>
<accession>A0A221K806</accession>
<dbReference type="PANTHER" id="PTHR43537">
    <property type="entry name" value="TRANSCRIPTIONAL REGULATOR, GNTR FAMILY"/>
    <property type="match status" value="1"/>
</dbReference>
<evidence type="ECO:0000259" key="4">
    <source>
        <dbReference type="PROSITE" id="PS50949"/>
    </source>
</evidence>
<geneLocation type="plasmid" evidence="5 6">
    <name>pSMR1-3</name>
</geneLocation>
<keyword evidence="6" id="KW-1185">Reference proteome</keyword>
<evidence type="ECO:0000256" key="3">
    <source>
        <dbReference type="ARBA" id="ARBA00023163"/>
    </source>
</evidence>
<reference evidence="5 6" key="1">
    <citation type="submission" date="2017-07" db="EMBL/GenBank/DDBJ databases">
        <title>Genome Sequence of Sulfitobacter pseudonitzschiae Strain SMR1 Isolated from a culture of the Diatom Skeletonema marinoi.</title>
        <authorList>
            <person name="Topel M."/>
            <person name="Pinder M.I.M."/>
            <person name="Johansson O.N."/>
            <person name="Kourtchenko O."/>
            <person name="Godhe A."/>
            <person name="Clarke A.K."/>
        </authorList>
    </citation>
    <scope>NUCLEOTIDE SEQUENCE [LARGE SCALE GENOMIC DNA]</scope>
    <source>
        <strain evidence="5 6">SMR1</strain>
        <plasmid evidence="5 6">pSMR1-3</plasmid>
    </source>
</reference>
<dbReference type="GO" id="GO:0003700">
    <property type="term" value="F:DNA-binding transcription factor activity"/>
    <property type="evidence" value="ECO:0007669"/>
    <property type="project" value="InterPro"/>
</dbReference>
<dbReference type="Proteomes" id="UP000199754">
    <property type="component" value="Plasmid pSMR1-3"/>
</dbReference>
<evidence type="ECO:0000313" key="6">
    <source>
        <dbReference type="Proteomes" id="UP000199754"/>
    </source>
</evidence>
<dbReference type="KEGG" id="spse:SULPSESMR1_04287"/>
<keyword evidence="5" id="KW-0614">Plasmid</keyword>
<dbReference type="CDD" id="cd07377">
    <property type="entry name" value="WHTH_GntR"/>
    <property type="match status" value="1"/>
</dbReference>
<dbReference type="GO" id="GO:0003677">
    <property type="term" value="F:DNA binding"/>
    <property type="evidence" value="ECO:0007669"/>
    <property type="project" value="UniProtKB-KW"/>
</dbReference>
<feature type="domain" description="HTH gntR-type" evidence="4">
    <location>
        <begin position="14"/>
        <end position="81"/>
    </location>
</feature>
<dbReference type="Pfam" id="PF07729">
    <property type="entry name" value="FCD"/>
    <property type="match status" value="1"/>
</dbReference>
<evidence type="ECO:0000313" key="5">
    <source>
        <dbReference type="EMBL" id="ASM75013.1"/>
    </source>
</evidence>
<dbReference type="RefSeq" id="WP_089423035.1">
    <property type="nucleotide sequence ID" value="NZ_JBMGNR010000002.1"/>
</dbReference>
<dbReference type="Pfam" id="PF00392">
    <property type="entry name" value="GntR"/>
    <property type="match status" value="1"/>
</dbReference>
<protein>
    <submittedName>
        <fullName evidence="5">HTH-type transcriptional regulator LutR</fullName>
    </submittedName>
</protein>
<dbReference type="InterPro" id="IPR036390">
    <property type="entry name" value="WH_DNA-bd_sf"/>
</dbReference>
<dbReference type="PROSITE" id="PS50949">
    <property type="entry name" value="HTH_GNTR"/>
    <property type="match status" value="1"/>
</dbReference>
<dbReference type="SMART" id="SM00895">
    <property type="entry name" value="FCD"/>
    <property type="match status" value="1"/>
</dbReference>
<dbReference type="InterPro" id="IPR036388">
    <property type="entry name" value="WH-like_DNA-bd_sf"/>
</dbReference>
<proteinExistence type="predicted"/>
<organism evidence="5 6">
    <name type="scientific">Pseudosulfitobacter pseudonitzschiae</name>
    <dbReference type="NCBI Taxonomy" id="1402135"/>
    <lineage>
        <taxon>Bacteria</taxon>
        <taxon>Pseudomonadati</taxon>
        <taxon>Pseudomonadota</taxon>
        <taxon>Alphaproteobacteria</taxon>
        <taxon>Rhodobacterales</taxon>
        <taxon>Roseobacteraceae</taxon>
        <taxon>Pseudosulfitobacter</taxon>
    </lineage>
</organism>
<dbReference type="OrthoDB" id="8638122at2"/>
<dbReference type="AlphaFoldDB" id="A0A221K806"/>
<dbReference type="PANTHER" id="PTHR43537:SF45">
    <property type="entry name" value="GNTR FAMILY REGULATORY PROTEIN"/>
    <property type="match status" value="1"/>
</dbReference>
<gene>
    <name evidence="5" type="primary">lutR</name>
    <name evidence="5" type="ORF">SULPSESMR1_04287</name>
</gene>
<dbReference type="Gene3D" id="1.20.120.530">
    <property type="entry name" value="GntR ligand-binding domain-like"/>
    <property type="match status" value="1"/>
</dbReference>
<keyword evidence="2" id="KW-0238">DNA-binding</keyword>
<dbReference type="Gene3D" id="1.10.10.10">
    <property type="entry name" value="Winged helix-like DNA-binding domain superfamily/Winged helix DNA-binding domain"/>
    <property type="match status" value="1"/>
</dbReference>